<evidence type="ECO:0000256" key="7">
    <source>
        <dbReference type="SAM" id="MobiDB-lite"/>
    </source>
</evidence>
<evidence type="ECO:0000259" key="8">
    <source>
        <dbReference type="PROSITE" id="PS51144"/>
    </source>
</evidence>
<keyword evidence="5" id="KW-0456">Lyase</keyword>
<dbReference type="InterPro" id="IPR001148">
    <property type="entry name" value="CA_dom"/>
</dbReference>
<feature type="non-terminal residue" evidence="9">
    <location>
        <position position="1"/>
    </location>
</feature>
<comment type="catalytic activity">
    <reaction evidence="6">
        <text>hydrogencarbonate + H(+) = CO2 + H2O</text>
        <dbReference type="Rhea" id="RHEA:10748"/>
        <dbReference type="ChEBI" id="CHEBI:15377"/>
        <dbReference type="ChEBI" id="CHEBI:15378"/>
        <dbReference type="ChEBI" id="CHEBI:16526"/>
        <dbReference type="ChEBI" id="CHEBI:17544"/>
        <dbReference type="EC" id="4.2.1.1"/>
    </reaction>
</comment>
<reference evidence="9 10" key="1">
    <citation type="submission" date="2020-02" db="EMBL/GenBank/DDBJ databases">
        <title>Draft genome sequence of Haematococcus lacustris strain NIES-144.</title>
        <authorList>
            <person name="Morimoto D."/>
            <person name="Nakagawa S."/>
            <person name="Yoshida T."/>
            <person name="Sawayama S."/>
        </authorList>
    </citation>
    <scope>NUCLEOTIDE SEQUENCE [LARGE SCALE GENOMIC DNA]</scope>
    <source>
        <strain evidence="9 10">NIES-144</strain>
    </source>
</reference>
<comment type="caution">
    <text evidence="9">The sequence shown here is derived from an EMBL/GenBank/DDBJ whole genome shotgun (WGS) entry which is preliminary data.</text>
</comment>
<organism evidence="9 10">
    <name type="scientific">Haematococcus lacustris</name>
    <name type="common">Green alga</name>
    <name type="synonym">Haematococcus pluvialis</name>
    <dbReference type="NCBI Taxonomy" id="44745"/>
    <lineage>
        <taxon>Eukaryota</taxon>
        <taxon>Viridiplantae</taxon>
        <taxon>Chlorophyta</taxon>
        <taxon>core chlorophytes</taxon>
        <taxon>Chlorophyceae</taxon>
        <taxon>CS clade</taxon>
        <taxon>Chlamydomonadales</taxon>
        <taxon>Haematococcaceae</taxon>
        <taxon>Haematococcus</taxon>
    </lineage>
</organism>
<sequence>AARATQLQRPSALAHEDAPQQPASFTQPRPLISLEPQQAGVSRRHLVKSGLAAMAFATCPCCAEVAKAEEWDYGDSGPNLWDGVCAVGTRQSPVNLSLTTTASAGDPAKYTCKFGDIEFKYGTQERVIVMNTGHGTMQVNFKPGNIATIGGVDLELLQYHFHTPSEHALDGKRSPMEVHLVHKVVATGGLAVIGVMMDSGATIPNPAVQTAFVFAPAGAKEQMQASRLLDPSTLLPADNGKGHRPYIHYAGSLTTPPCSEGVDWFVLTQPIKVTDKQIIDFMNLSTRGSSSMSCRPAQGKPTRAPPFTGLDNEACTTTQHPGVQPQAAEHALGGMSLAGAKVWWVSGSDTRLQKANPPH</sequence>
<evidence type="ECO:0000256" key="6">
    <source>
        <dbReference type="ARBA" id="ARBA00048348"/>
    </source>
</evidence>
<dbReference type="GO" id="GO:0004089">
    <property type="term" value="F:carbonate dehydratase activity"/>
    <property type="evidence" value="ECO:0007669"/>
    <property type="project" value="UniProtKB-EC"/>
</dbReference>
<keyword evidence="10" id="KW-1185">Reference proteome</keyword>
<dbReference type="PANTHER" id="PTHR18952">
    <property type="entry name" value="CARBONIC ANHYDRASE"/>
    <property type="match status" value="1"/>
</dbReference>
<dbReference type="SUPFAM" id="SSF51069">
    <property type="entry name" value="Carbonic anhydrase"/>
    <property type="match status" value="1"/>
</dbReference>
<dbReference type="SMART" id="SM01057">
    <property type="entry name" value="Carb_anhydrase"/>
    <property type="match status" value="1"/>
</dbReference>
<evidence type="ECO:0000256" key="5">
    <source>
        <dbReference type="ARBA" id="ARBA00023239"/>
    </source>
</evidence>
<keyword evidence="4" id="KW-0862">Zinc</keyword>
<dbReference type="InterPro" id="IPR036398">
    <property type="entry name" value="CA_dom_sf"/>
</dbReference>
<dbReference type="InterPro" id="IPR023561">
    <property type="entry name" value="Carbonic_anhydrase_a-class"/>
</dbReference>
<evidence type="ECO:0000256" key="4">
    <source>
        <dbReference type="ARBA" id="ARBA00022833"/>
    </source>
</evidence>
<dbReference type="EMBL" id="BLLF01000025">
    <property type="protein sequence ID" value="GFH06177.1"/>
    <property type="molecule type" value="Genomic_DNA"/>
</dbReference>
<dbReference type="Gene3D" id="3.10.200.10">
    <property type="entry name" value="Alpha carbonic anhydrase"/>
    <property type="match status" value="1"/>
</dbReference>
<dbReference type="CDD" id="cd03124">
    <property type="entry name" value="alpha_CA_prokaryotic_like"/>
    <property type="match status" value="1"/>
</dbReference>
<dbReference type="AlphaFoldDB" id="A0A699Y7M7"/>
<dbReference type="Pfam" id="PF00194">
    <property type="entry name" value="Carb_anhydrase"/>
    <property type="match status" value="1"/>
</dbReference>
<evidence type="ECO:0000313" key="10">
    <source>
        <dbReference type="Proteomes" id="UP000485058"/>
    </source>
</evidence>
<dbReference type="PANTHER" id="PTHR18952:SF265">
    <property type="entry name" value="CARBONIC ANHYDRASE"/>
    <property type="match status" value="1"/>
</dbReference>
<feature type="non-terminal residue" evidence="9">
    <location>
        <position position="359"/>
    </location>
</feature>
<dbReference type="InterPro" id="IPR041891">
    <property type="entry name" value="Alpha_CA_prokaryot-like"/>
</dbReference>
<evidence type="ECO:0000313" key="9">
    <source>
        <dbReference type="EMBL" id="GFH06177.1"/>
    </source>
</evidence>
<proteinExistence type="inferred from homology"/>
<dbReference type="PROSITE" id="PS51144">
    <property type="entry name" value="ALPHA_CA_2"/>
    <property type="match status" value="1"/>
</dbReference>
<keyword evidence="3" id="KW-0479">Metal-binding</keyword>
<comment type="similarity">
    <text evidence="1">Belongs to the alpha-carbonic anhydrase family.</text>
</comment>
<dbReference type="GO" id="GO:0008270">
    <property type="term" value="F:zinc ion binding"/>
    <property type="evidence" value="ECO:0007669"/>
    <property type="project" value="InterPro"/>
</dbReference>
<feature type="domain" description="Alpha-carbonic anhydrase" evidence="8">
    <location>
        <begin position="69"/>
        <end position="309"/>
    </location>
</feature>
<accession>A0A699Y7M7</accession>
<dbReference type="Proteomes" id="UP000485058">
    <property type="component" value="Unassembled WGS sequence"/>
</dbReference>
<name>A0A699Y7M7_HAELA</name>
<feature type="region of interest" description="Disordered" evidence="7">
    <location>
        <begin position="1"/>
        <end position="29"/>
    </location>
</feature>
<dbReference type="EC" id="4.2.1.1" evidence="2"/>
<evidence type="ECO:0000256" key="3">
    <source>
        <dbReference type="ARBA" id="ARBA00022723"/>
    </source>
</evidence>
<gene>
    <name evidence="9" type="ORF">HaLaN_00763</name>
</gene>
<protein>
    <recommendedName>
        <fullName evidence="2">carbonic anhydrase</fullName>
        <ecNumber evidence="2">4.2.1.1</ecNumber>
    </recommendedName>
</protein>
<evidence type="ECO:0000256" key="2">
    <source>
        <dbReference type="ARBA" id="ARBA00012925"/>
    </source>
</evidence>
<evidence type="ECO:0000256" key="1">
    <source>
        <dbReference type="ARBA" id="ARBA00010718"/>
    </source>
</evidence>